<dbReference type="InterPro" id="IPR021647">
    <property type="entry name" value="CusF_Ec"/>
</dbReference>
<evidence type="ECO:0000313" key="3">
    <source>
        <dbReference type="Proteomes" id="UP001242732"/>
    </source>
</evidence>
<sequence>MSPDTCTRHVQRPQAPQPRRARNGCFSNARWWPKATGALAAWIAVGGLVAASGPLHAQTPDAAEHAGHAHPTDHGASADAPAGASASTSASAPASPSTALSEGEVVRWNAATRRITLRHGELRNLDMPPMTMVSGCGRRLRMRCWCRARGCGFWRSVMGAGLW</sequence>
<feature type="compositionally biased region" description="Basic and acidic residues" evidence="1">
    <location>
        <begin position="62"/>
        <end position="73"/>
    </location>
</feature>
<keyword evidence="3" id="KW-1185">Reference proteome</keyword>
<dbReference type="Pfam" id="PF11604">
    <property type="entry name" value="CusF_Ec"/>
    <property type="match status" value="1"/>
</dbReference>
<protein>
    <submittedName>
        <fullName evidence="2">Copper-binding protein</fullName>
    </submittedName>
</protein>
<feature type="region of interest" description="Disordered" evidence="1">
    <location>
        <begin position="1"/>
        <end position="24"/>
    </location>
</feature>
<feature type="region of interest" description="Disordered" evidence="1">
    <location>
        <begin position="58"/>
        <end position="102"/>
    </location>
</feature>
<proteinExistence type="predicted"/>
<name>A0ABY9AX10_PARCI</name>
<dbReference type="Proteomes" id="UP001242732">
    <property type="component" value="Chromosome"/>
</dbReference>
<accession>A0ABY9AX10</accession>
<reference evidence="2 3" key="1">
    <citation type="submission" date="2023-06" db="EMBL/GenBank/DDBJ databases">
        <authorList>
            <person name="Ham H."/>
            <person name="Park D.S."/>
        </authorList>
    </citation>
    <scope>NUCLEOTIDE SEQUENCE [LARGE SCALE GENOMIC DNA]</scope>
    <source>
        <strain evidence="2 3">KACC 17005</strain>
    </source>
</reference>
<organism evidence="2 3">
    <name type="scientific">Paracidovorax citrulli</name>
    <name type="common">Acidovorax citrulli</name>
    <dbReference type="NCBI Taxonomy" id="80869"/>
    <lineage>
        <taxon>Bacteria</taxon>
        <taxon>Pseudomonadati</taxon>
        <taxon>Pseudomonadota</taxon>
        <taxon>Betaproteobacteria</taxon>
        <taxon>Burkholderiales</taxon>
        <taxon>Comamonadaceae</taxon>
        <taxon>Paracidovorax</taxon>
    </lineage>
</organism>
<dbReference type="GeneID" id="79793183"/>
<feature type="compositionally biased region" description="Low complexity" evidence="1">
    <location>
        <begin position="75"/>
        <end position="99"/>
    </location>
</feature>
<evidence type="ECO:0000256" key="1">
    <source>
        <dbReference type="SAM" id="MobiDB-lite"/>
    </source>
</evidence>
<gene>
    <name evidence="2" type="ORF">QRO08_15625</name>
</gene>
<dbReference type="RefSeq" id="WP_228194034.1">
    <property type="nucleotide sequence ID" value="NZ_CP023687.1"/>
</dbReference>
<dbReference type="Gene3D" id="2.40.50.320">
    <property type="entry name" value="Copper binding periplasmic protein CusF"/>
    <property type="match status" value="1"/>
</dbReference>
<evidence type="ECO:0000313" key="2">
    <source>
        <dbReference type="EMBL" id="WIY51389.1"/>
    </source>
</evidence>
<dbReference type="EMBL" id="CP127363">
    <property type="protein sequence ID" value="WIY51389.1"/>
    <property type="molecule type" value="Genomic_DNA"/>
</dbReference>
<dbReference type="InterPro" id="IPR042230">
    <property type="entry name" value="CusF_sf"/>
</dbReference>